<keyword evidence="17" id="KW-0812">Transmembrane</keyword>
<evidence type="ECO:0000256" key="13">
    <source>
        <dbReference type="ARBA" id="ARBA00037347"/>
    </source>
</evidence>
<evidence type="ECO:0000256" key="1">
    <source>
        <dbReference type="ARBA" id="ARBA00001971"/>
    </source>
</evidence>
<dbReference type="PRINTS" id="PR00463">
    <property type="entry name" value="EP450I"/>
</dbReference>
<keyword evidence="17" id="KW-1133">Transmembrane helix</keyword>
<keyword evidence="12 17" id="KW-0472">Membrane</keyword>
<dbReference type="FunFam" id="1.10.630.10:FF:000238">
    <property type="entry name" value="Cytochrome P450 2A6"/>
    <property type="match status" value="1"/>
</dbReference>
<dbReference type="InterPro" id="IPR008068">
    <property type="entry name" value="Cyt_P450_E_grp-I_CYP2B-like"/>
</dbReference>
<evidence type="ECO:0000256" key="15">
    <source>
        <dbReference type="PIRSR" id="PIRSR602401-1"/>
    </source>
</evidence>
<keyword evidence="9 16" id="KW-0560">Oxidoreductase</keyword>
<feature type="transmembrane region" description="Helical" evidence="17">
    <location>
        <begin position="6"/>
        <end position="23"/>
    </location>
</feature>
<name>A0A4D9DWL3_9SAUR</name>
<dbReference type="GO" id="GO:0005789">
    <property type="term" value="C:endoplasmic reticulum membrane"/>
    <property type="evidence" value="ECO:0007669"/>
    <property type="project" value="UniProtKB-SubCell"/>
</dbReference>
<comment type="function">
    <text evidence="13">Cytochromes P450 are a group of heme-thiolate monooxygenases. In liver microsomes, this enzyme is involved in an NADPH-dependent electron transport pathway. It oxidizes a variety of structurally unrelated compounds, including steroids, fatty acids, and xenobiotics.</text>
</comment>
<evidence type="ECO:0000256" key="5">
    <source>
        <dbReference type="ARBA" id="ARBA00022617"/>
    </source>
</evidence>
<dbReference type="GO" id="GO:0016712">
    <property type="term" value="F:oxidoreductase activity, acting on paired donors, with incorporation or reduction of molecular oxygen, reduced flavin or flavoprotein as one donor, and incorporation of one atom of oxygen"/>
    <property type="evidence" value="ECO:0007669"/>
    <property type="project" value="UniProtKB-EC"/>
</dbReference>
<evidence type="ECO:0000256" key="4">
    <source>
        <dbReference type="ARBA" id="ARBA00010617"/>
    </source>
</evidence>
<dbReference type="InterPro" id="IPR001128">
    <property type="entry name" value="Cyt_P450"/>
</dbReference>
<protein>
    <submittedName>
        <fullName evidence="18">Vacuolar protein sorting-associated protein 28-like protein</fullName>
    </submittedName>
</protein>
<dbReference type="PROSITE" id="PS00086">
    <property type="entry name" value="CYTOCHROME_P450"/>
    <property type="match status" value="1"/>
</dbReference>
<evidence type="ECO:0000256" key="7">
    <source>
        <dbReference type="ARBA" id="ARBA00022824"/>
    </source>
</evidence>
<dbReference type="FunFam" id="1.10.630.10:FF:000001">
    <property type="entry name" value="Cytochrome P450, family 2"/>
    <property type="match status" value="1"/>
</dbReference>
<evidence type="ECO:0000256" key="17">
    <source>
        <dbReference type="SAM" id="Phobius"/>
    </source>
</evidence>
<comment type="similarity">
    <text evidence="4 16">Belongs to the cytochrome P450 family.</text>
</comment>
<dbReference type="InterPro" id="IPR017972">
    <property type="entry name" value="Cyt_P450_CS"/>
</dbReference>
<keyword evidence="8" id="KW-0492">Microsome</keyword>
<dbReference type="SUPFAM" id="SSF48264">
    <property type="entry name" value="Cytochrome P450"/>
    <property type="match status" value="2"/>
</dbReference>
<dbReference type="GO" id="GO:0008392">
    <property type="term" value="F:arachidonate epoxygenase activity"/>
    <property type="evidence" value="ECO:0007669"/>
    <property type="project" value="TreeGrafter"/>
</dbReference>
<reference evidence="18 19" key="1">
    <citation type="submission" date="2019-04" db="EMBL/GenBank/DDBJ databases">
        <title>Draft genome of the big-headed turtle Platysternon megacephalum.</title>
        <authorList>
            <person name="Gong S."/>
        </authorList>
    </citation>
    <scope>NUCLEOTIDE SEQUENCE [LARGE SCALE GENOMIC DNA]</scope>
    <source>
        <strain evidence="18">DO16091913</strain>
        <tissue evidence="18">Muscle</tissue>
    </source>
</reference>
<sequence>MGGGYITTLLLLVCISGLIYLLVRRPRSRRSHLPPGPAPLPFLGNALQLKAEGLVNSLRELRDKYGPVFTVHLGPRRVVVLWGYEAVKEALECRADEFSGRGKLAAFEELVQGFGLLFANGERWRQLRRFSLATLQDAGPGKQSVEEQIQEEAQRLVEEFRKTKGSPFDPTFFLSRSASSVICSIVFGQRFDYTDKSFLDFLAKTNQVFVRLSSTWGQLYEMFSCVMRFLPGAHKQIFRDLEDINSFILERIKANQASLDRDNPRDFIDCFLLQMEKEILNPATEFHLRNLVLTAFNLFFVGTETVSSTLRYGLLILLKHPAVEEKMTQEIDRVIGRSRMPAVEDRSRMPYTDAVIHEIQRFSDVIPMNLPHALTRDTHFRGYAIPKQRRFNANEAFMPFSTGKRICLGQELARMELFIFLTAVLQNFTLEPPVPPRDIDLTPRRGGFAHVPPCYQLCALWPGFTFPLILLTACLLFLLWRGHQAGRRSLPPGPCPLPLLGNLPQLPEYPKVTSASPLQLRDKYGPVFTIYLGSQRAVVLWGYEAVKEALVDQAEEFGGREGLALVERTSKGNGLFFSNGETWRQLRRFALTTLRNFGMGKRSIEERIQEEIQYLLEEFRKTEGILALVFSKNWDGPTWVMNCLPLSHDSRLPGIPTSFFLCCYSSWGVAQGKF</sequence>
<reference evidence="18 19" key="2">
    <citation type="submission" date="2019-04" db="EMBL/GenBank/DDBJ databases">
        <title>The genome sequence of big-headed turtle.</title>
        <authorList>
            <person name="Gong S."/>
        </authorList>
    </citation>
    <scope>NUCLEOTIDE SEQUENCE [LARGE SCALE GENOMIC DNA]</scope>
    <source>
        <strain evidence="18">DO16091913</strain>
        <tissue evidence="18">Muscle</tissue>
    </source>
</reference>
<evidence type="ECO:0000256" key="10">
    <source>
        <dbReference type="ARBA" id="ARBA00023004"/>
    </source>
</evidence>
<evidence type="ECO:0000313" key="18">
    <source>
        <dbReference type="EMBL" id="TFJ99439.1"/>
    </source>
</evidence>
<dbReference type="PANTHER" id="PTHR24300:SF153">
    <property type="entry name" value="CYTOCHROME P450 2G1-LIKE-RELATED"/>
    <property type="match status" value="1"/>
</dbReference>
<dbReference type="InterPro" id="IPR002401">
    <property type="entry name" value="Cyt_P450_E_grp-I"/>
</dbReference>
<comment type="cofactor">
    <cofactor evidence="1 15">
        <name>heme</name>
        <dbReference type="ChEBI" id="CHEBI:30413"/>
    </cofactor>
</comment>
<evidence type="ECO:0000256" key="12">
    <source>
        <dbReference type="ARBA" id="ARBA00023136"/>
    </source>
</evidence>
<dbReference type="PANTHER" id="PTHR24300">
    <property type="entry name" value="CYTOCHROME P450 508A4-RELATED"/>
    <property type="match status" value="1"/>
</dbReference>
<dbReference type="InterPro" id="IPR050182">
    <property type="entry name" value="Cytochrome_P450_fam2"/>
</dbReference>
<comment type="subcellular location">
    <subcellularLocation>
        <location evidence="3">Endoplasmic reticulum membrane</location>
        <topology evidence="3">Peripheral membrane protein</topology>
    </subcellularLocation>
    <subcellularLocation>
        <location evidence="2">Microsome membrane</location>
        <topology evidence="2">Peripheral membrane protein</topology>
    </subcellularLocation>
</comment>
<organism evidence="18 19">
    <name type="scientific">Platysternon megacephalum</name>
    <name type="common">big-headed turtle</name>
    <dbReference type="NCBI Taxonomy" id="55544"/>
    <lineage>
        <taxon>Eukaryota</taxon>
        <taxon>Metazoa</taxon>
        <taxon>Chordata</taxon>
        <taxon>Craniata</taxon>
        <taxon>Vertebrata</taxon>
        <taxon>Euteleostomi</taxon>
        <taxon>Archelosauria</taxon>
        <taxon>Testudinata</taxon>
        <taxon>Testudines</taxon>
        <taxon>Cryptodira</taxon>
        <taxon>Durocryptodira</taxon>
        <taxon>Testudinoidea</taxon>
        <taxon>Platysternidae</taxon>
        <taxon>Platysternon</taxon>
    </lineage>
</organism>
<dbReference type="STRING" id="55544.A0A4D9DWL3"/>
<evidence type="ECO:0000256" key="2">
    <source>
        <dbReference type="ARBA" id="ARBA00004174"/>
    </source>
</evidence>
<gene>
    <name evidence="18" type="ORF">DR999_PMT18533</name>
</gene>
<keyword evidence="19" id="KW-1185">Reference proteome</keyword>
<keyword evidence="5 15" id="KW-0349">Heme</keyword>
<evidence type="ECO:0000256" key="6">
    <source>
        <dbReference type="ARBA" id="ARBA00022723"/>
    </source>
</evidence>
<dbReference type="EMBL" id="QXTE01000329">
    <property type="protein sequence ID" value="TFJ99439.1"/>
    <property type="molecule type" value="Genomic_DNA"/>
</dbReference>
<dbReference type="Gene3D" id="1.10.630.10">
    <property type="entry name" value="Cytochrome P450"/>
    <property type="match status" value="2"/>
</dbReference>
<evidence type="ECO:0000256" key="9">
    <source>
        <dbReference type="ARBA" id="ARBA00023002"/>
    </source>
</evidence>
<dbReference type="Proteomes" id="UP000297703">
    <property type="component" value="Unassembled WGS sequence"/>
</dbReference>
<feature type="binding site" description="axial binding residue" evidence="15">
    <location>
        <position position="407"/>
    </location>
    <ligand>
        <name>heme</name>
        <dbReference type="ChEBI" id="CHEBI:30413"/>
    </ligand>
    <ligandPart>
        <name>Fe</name>
        <dbReference type="ChEBI" id="CHEBI:18248"/>
    </ligandPart>
</feature>
<dbReference type="CDD" id="cd11026">
    <property type="entry name" value="CYP2"/>
    <property type="match status" value="1"/>
</dbReference>
<comment type="catalytic activity">
    <reaction evidence="14">
        <text>an organic molecule + reduced [NADPH--hemoprotein reductase] + O2 = an alcohol + oxidized [NADPH--hemoprotein reductase] + H2O + H(+)</text>
        <dbReference type="Rhea" id="RHEA:17149"/>
        <dbReference type="Rhea" id="RHEA-COMP:11964"/>
        <dbReference type="Rhea" id="RHEA-COMP:11965"/>
        <dbReference type="ChEBI" id="CHEBI:15377"/>
        <dbReference type="ChEBI" id="CHEBI:15378"/>
        <dbReference type="ChEBI" id="CHEBI:15379"/>
        <dbReference type="ChEBI" id="CHEBI:30879"/>
        <dbReference type="ChEBI" id="CHEBI:57618"/>
        <dbReference type="ChEBI" id="CHEBI:58210"/>
        <dbReference type="ChEBI" id="CHEBI:142491"/>
        <dbReference type="EC" id="1.14.14.1"/>
    </reaction>
</comment>
<accession>A0A4D9DWL3</accession>
<evidence type="ECO:0000256" key="16">
    <source>
        <dbReference type="RuleBase" id="RU000461"/>
    </source>
</evidence>
<evidence type="ECO:0000256" key="3">
    <source>
        <dbReference type="ARBA" id="ARBA00004406"/>
    </source>
</evidence>
<dbReference type="Pfam" id="PF00067">
    <property type="entry name" value="p450"/>
    <property type="match status" value="3"/>
</dbReference>
<evidence type="ECO:0000313" key="19">
    <source>
        <dbReference type="Proteomes" id="UP000297703"/>
    </source>
</evidence>
<dbReference type="InterPro" id="IPR036396">
    <property type="entry name" value="Cyt_P450_sf"/>
</dbReference>
<keyword evidence="7" id="KW-0256">Endoplasmic reticulum</keyword>
<dbReference type="GO" id="GO:0019373">
    <property type="term" value="P:epoxygenase P450 pathway"/>
    <property type="evidence" value="ECO:0007669"/>
    <property type="project" value="TreeGrafter"/>
</dbReference>
<keyword evidence="10 15" id="KW-0408">Iron</keyword>
<keyword evidence="6 15" id="KW-0479">Metal-binding</keyword>
<dbReference type="PRINTS" id="PR01685">
    <property type="entry name" value="EP450ICYP2B"/>
</dbReference>
<dbReference type="GO" id="GO:0020037">
    <property type="term" value="F:heme binding"/>
    <property type="evidence" value="ECO:0007669"/>
    <property type="project" value="InterPro"/>
</dbReference>
<dbReference type="PRINTS" id="PR00385">
    <property type="entry name" value="P450"/>
</dbReference>
<proteinExistence type="inferred from homology"/>
<dbReference type="OrthoDB" id="3934656at2759"/>
<evidence type="ECO:0000256" key="14">
    <source>
        <dbReference type="ARBA" id="ARBA00047827"/>
    </source>
</evidence>
<evidence type="ECO:0000256" key="11">
    <source>
        <dbReference type="ARBA" id="ARBA00023033"/>
    </source>
</evidence>
<dbReference type="GO" id="GO:0006805">
    <property type="term" value="P:xenobiotic metabolic process"/>
    <property type="evidence" value="ECO:0007669"/>
    <property type="project" value="TreeGrafter"/>
</dbReference>
<keyword evidence="11 16" id="KW-0503">Monooxygenase</keyword>
<feature type="transmembrane region" description="Helical" evidence="17">
    <location>
        <begin position="459"/>
        <end position="480"/>
    </location>
</feature>
<dbReference type="AlphaFoldDB" id="A0A4D9DWL3"/>
<comment type="caution">
    <text evidence="18">The sequence shown here is derived from an EMBL/GenBank/DDBJ whole genome shotgun (WGS) entry which is preliminary data.</text>
</comment>
<dbReference type="GO" id="GO:0005506">
    <property type="term" value="F:iron ion binding"/>
    <property type="evidence" value="ECO:0007669"/>
    <property type="project" value="InterPro"/>
</dbReference>
<evidence type="ECO:0000256" key="8">
    <source>
        <dbReference type="ARBA" id="ARBA00022848"/>
    </source>
</evidence>